<dbReference type="PANTHER" id="PTHR43394:SF1">
    <property type="entry name" value="ATP-BINDING CASSETTE SUB-FAMILY B MEMBER 10, MITOCHONDRIAL"/>
    <property type="match status" value="1"/>
</dbReference>
<feature type="transmembrane region" description="Helical" evidence="5">
    <location>
        <begin position="150"/>
        <end position="170"/>
    </location>
</feature>
<dbReference type="InterPro" id="IPR011527">
    <property type="entry name" value="ABC1_TM_dom"/>
</dbReference>
<feature type="transmembrane region" description="Helical" evidence="5">
    <location>
        <begin position="288"/>
        <end position="306"/>
    </location>
</feature>
<protein>
    <submittedName>
        <fullName evidence="8">ABC transporter ATP-binding protein/permease</fullName>
    </submittedName>
</protein>
<keyword evidence="2 5" id="KW-0812">Transmembrane</keyword>
<keyword evidence="3 5" id="KW-1133">Transmembrane helix</keyword>
<evidence type="ECO:0000313" key="9">
    <source>
        <dbReference type="Proteomes" id="UP001060919"/>
    </source>
</evidence>
<evidence type="ECO:0000256" key="2">
    <source>
        <dbReference type="ARBA" id="ARBA00022692"/>
    </source>
</evidence>
<dbReference type="EMBL" id="AP026867">
    <property type="protein sequence ID" value="BDS10008.1"/>
    <property type="molecule type" value="Genomic_DNA"/>
</dbReference>
<dbReference type="Proteomes" id="UP001060919">
    <property type="component" value="Chromosome"/>
</dbReference>
<evidence type="ECO:0000313" key="8">
    <source>
        <dbReference type="EMBL" id="BDS10008.1"/>
    </source>
</evidence>
<feature type="domain" description="ABC transmembrane type-1" evidence="7">
    <location>
        <begin position="23"/>
        <end position="314"/>
    </location>
</feature>
<feature type="transmembrane region" description="Helical" evidence="5">
    <location>
        <begin position="21"/>
        <end position="42"/>
    </location>
</feature>
<dbReference type="InterPro" id="IPR039421">
    <property type="entry name" value="Type_1_exporter"/>
</dbReference>
<keyword evidence="8" id="KW-0067">ATP-binding</keyword>
<reference evidence="8" key="1">
    <citation type="submission" date="2022-09" db="EMBL/GenBank/DDBJ databases">
        <title>Aureispira anguillicida sp. nov., isolated from Leptocephalus of Japanese eel Anguilla japonica.</title>
        <authorList>
            <person name="Yuasa K."/>
            <person name="Mekata T."/>
            <person name="Ikunari K."/>
        </authorList>
    </citation>
    <scope>NUCLEOTIDE SEQUENCE</scope>
    <source>
        <strain evidence="8">EL160426</strain>
    </source>
</reference>
<dbReference type="GO" id="GO:0015421">
    <property type="term" value="F:ABC-type oligopeptide transporter activity"/>
    <property type="evidence" value="ECO:0007669"/>
    <property type="project" value="TreeGrafter"/>
</dbReference>
<dbReference type="Pfam" id="PF00005">
    <property type="entry name" value="ABC_tran"/>
    <property type="match status" value="1"/>
</dbReference>
<dbReference type="PROSITE" id="PS50893">
    <property type="entry name" value="ABC_TRANSPORTER_2"/>
    <property type="match status" value="1"/>
</dbReference>
<name>A0A915YBG1_9BACT</name>
<keyword evidence="4 5" id="KW-0472">Membrane</keyword>
<organism evidence="8 9">
    <name type="scientific">Aureispira anguillae</name>
    <dbReference type="NCBI Taxonomy" id="2864201"/>
    <lineage>
        <taxon>Bacteria</taxon>
        <taxon>Pseudomonadati</taxon>
        <taxon>Bacteroidota</taxon>
        <taxon>Saprospiria</taxon>
        <taxon>Saprospirales</taxon>
        <taxon>Saprospiraceae</taxon>
        <taxon>Aureispira</taxon>
    </lineage>
</organism>
<keyword evidence="8" id="KW-0547">Nucleotide-binding</keyword>
<dbReference type="GO" id="GO:0005524">
    <property type="term" value="F:ATP binding"/>
    <property type="evidence" value="ECO:0007669"/>
    <property type="project" value="UniProtKB-KW"/>
</dbReference>
<evidence type="ECO:0000259" key="6">
    <source>
        <dbReference type="PROSITE" id="PS50893"/>
    </source>
</evidence>
<dbReference type="Gene3D" id="3.40.50.300">
    <property type="entry name" value="P-loop containing nucleotide triphosphate hydrolases"/>
    <property type="match status" value="1"/>
</dbReference>
<dbReference type="Gene3D" id="1.20.1560.10">
    <property type="entry name" value="ABC transporter type 1, transmembrane domain"/>
    <property type="match status" value="1"/>
</dbReference>
<evidence type="ECO:0000256" key="3">
    <source>
        <dbReference type="ARBA" id="ARBA00022989"/>
    </source>
</evidence>
<evidence type="ECO:0000259" key="7">
    <source>
        <dbReference type="PROSITE" id="PS50929"/>
    </source>
</evidence>
<dbReference type="GO" id="GO:0016887">
    <property type="term" value="F:ATP hydrolysis activity"/>
    <property type="evidence" value="ECO:0007669"/>
    <property type="project" value="InterPro"/>
</dbReference>
<gene>
    <name evidence="8" type="ORF">AsAng_0007130</name>
</gene>
<sequence length="559" mass="64173">MTSTSKKTLLLSFLSKNKLRVTGVIIIGFCSSILKILIPIALAKYYSLAFETNSPKIYLLEFFPISFTDTIPHFLMFFLGLIVITSIFDFLERLGKGVMGELFLFQLRKILFQKQLHLTQAIYDEKGTGRYLLRYSGDLKSIQGYLTKGILQFTIDILFLSLTMAVLFAINPTICLIIIGCTLITLVFMIFVNRWLYRISMVRRNRKSNLLSFVNIHLRSILSVKSFNKEKSAYKKYERRVKKILDLGVNYHIVNSFIQATTKSMVYIMLAGILAFVHLSSWQSGSELLITVLLLVTILPLFRRTLRVYSIWELGNISFSKLLNILNLPSDQNKIDPSIQRISGNRIIVRNLNFKLGDKVLFENLSLTIRSKSISLVTGKGKTTFVKLLLGIYRNYSGTIKVNRTNIRHLAPKVIRRKITIISADWPLYGKTVFDAISYNKKEKKRIAAAELLALLQNNQDEKLTLDMPIGEMGQLLSYNQYILLCFARAILTRKKIILIDIQFQNLAPQLQLTLTQYINSIKQNKTIVIFGQDEAQFPNIQFDRKHTLNTPSINYLLN</sequence>
<proteinExistence type="predicted"/>
<accession>A0A915YBG1</accession>
<feature type="transmembrane region" description="Helical" evidence="5">
    <location>
        <begin position="71"/>
        <end position="91"/>
    </location>
</feature>
<dbReference type="AlphaFoldDB" id="A0A915YBG1"/>
<dbReference type="KEGG" id="aup:AsAng_0007130"/>
<dbReference type="GO" id="GO:0005886">
    <property type="term" value="C:plasma membrane"/>
    <property type="evidence" value="ECO:0007669"/>
    <property type="project" value="UniProtKB-SubCell"/>
</dbReference>
<dbReference type="InterPro" id="IPR027417">
    <property type="entry name" value="P-loop_NTPase"/>
</dbReference>
<evidence type="ECO:0000256" key="5">
    <source>
        <dbReference type="SAM" id="Phobius"/>
    </source>
</evidence>
<evidence type="ECO:0000256" key="1">
    <source>
        <dbReference type="ARBA" id="ARBA00004651"/>
    </source>
</evidence>
<evidence type="ECO:0000256" key="4">
    <source>
        <dbReference type="ARBA" id="ARBA00023136"/>
    </source>
</evidence>
<keyword evidence="9" id="KW-1185">Reference proteome</keyword>
<dbReference type="PROSITE" id="PS50929">
    <property type="entry name" value="ABC_TM1F"/>
    <property type="match status" value="1"/>
</dbReference>
<dbReference type="RefSeq" id="WP_264791351.1">
    <property type="nucleotide sequence ID" value="NZ_AP026867.1"/>
</dbReference>
<dbReference type="PANTHER" id="PTHR43394">
    <property type="entry name" value="ATP-DEPENDENT PERMEASE MDL1, MITOCHONDRIAL"/>
    <property type="match status" value="1"/>
</dbReference>
<feature type="domain" description="ABC transporter" evidence="6">
    <location>
        <begin position="347"/>
        <end position="557"/>
    </location>
</feature>
<comment type="subcellular location">
    <subcellularLocation>
        <location evidence="1">Cell membrane</location>
        <topology evidence="1">Multi-pass membrane protein</topology>
    </subcellularLocation>
</comment>
<dbReference type="InterPro" id="IPR036640">
    <property type="entry name" value="ABC1_TM_sf"/>
</dbReference>
<dbReference type="InterPro" id="IPR003439">
    <property type="entry name" value="ABC_transporter-like_ATP-bd"/>
</dbReference>
<dbReference type="Pfam" id="PF00664">
    <property type="entry name" value="ABC_membrane"/>
    <property type="match status" value="1"/>
</dbReference>
<dbReference type="SUPFAM" id="SSF90123">
    <property type="entry name" value="ABC transporter transmembrane region"/>
    <property type="match status" value="1"/>
</dbReference>
<dbReference type="SUPFAM" id="SSF52540">
    <property type="entry name" value="P-loop containing nucleoside triphosphate hydrolases"/>
    <property type="match status" value="1"/>
</dbReference>
<feature type="transmembrane region" description="Helical" evidence="5">
    <location>
        <begin position="176"/>
        <end position="197"/>
    </location>
</feature>